<keyword evidence="1 6" id="KW-0436">Ligase</keyword>
<dbReference type="GO" id="GO:0032267">
    <property type="term" value="F:tRNA(Ile)-lysidine synthase activity"/>
    <property type="evidence" value="ECO:0007669"/>
    <property type="project" value="UniProtKB-EC"/>
</dbReference>
<keyword evidence="2 6" id="KW-0819">tRNA processing</keyword>
<evidence type="ECO:0000256" key="2">
    <source>
        <dbReference type="ARBA" id="ARBA00022694"/>
    </source>
</evidence>
<accession>A0AA47B359</accession>
<dbReference type="GO" id="GO:0006400">
    <property type="term" value="P:tRNA modification"/>
    <property type="evidence" value="ECO:0007669"/>
    <property type="project" value="UniProtKB-UniRule"/>
</dbReference>
<evidence type="ECO:0000313" key="9">
    <source>
        <dbReference type="Proteomes" id="UP001164557"/>
    </source>
</evidence>
<gene>
    <name evidence="6 8" type="primary">tilS</name>
    <name evidence="8" type="ORF">LDX53_06800</name>
</gene>
<proteinExistence type="inferred from homology"/>
<keyword evidence="6" id="KW-0963">Cytoplasm</keyword>
<name>A0AA47B359_9LACO</name>
<reference evidence="8" key="1">
    <citation type="submission" date="2021-09" db="EMBL/GenBank/DDBJ databases">
        <title>Lactobacillus species from Apis mellifera, Switzerland.</title>
        <authorList>
            <person name="Pfister J."/>
            <person name="Brown A."/>
            <person name="Neumann P."/>
            <person name="Collaud A."/>
            <person name="Retschnig G."/>
            <person name="Perreten V."/>
        </authorList>
    </citation>
    <scope>NUCLEOTIDE SEQUENCE</scope>
    <source>
        <strain evidence="8">IBH002</strain>
    </source>
</reference>
<dbReference type="EC" id="6.3.4.19" evidence="6"/>
<comment type="similarity">
    <text evidence="6">Belongs to the tRNA(Ile)-lysidine synthase family.</text>
</comment>
<comment type="catalytic activity">
    <reaction evidence="5 6">
        <text>cytidine(34) in tRNA(Ile2) + L-lysine + ATP = lysidine(34) in tRNA(Ile2) + AMP + diphosphate + H(+)</text>
        <dbReference type="Rhea" id="RHEA:43744"/>
        <dbReference type="Rhea" id="RHEA-COMP:10625"/>
        <dbReference type="Rhea" id="RHEA-COMP:10670"/>
        <dbReference type="ChEBI" id="CHEBI:15378"/>
        <dbReference type="ChEBI" id="CHEBI:30616"/>
        <dbReference type="ChEBI" id="CHEBI:32551"/>
        <dbReference type="ChEBI" id="CHEBI:33019"/>
        <dbReference type="ChEBI" id="CHEBI:82748"/>
        <dbReference type="ChEBI" id="CHEBI:83665"/>
        <dbReference type="ChEBI" id="CHEBI:456215"/>
        <dbReference type="EC" id="6.3.4.19"/>
    </reaction>
</comment>
<dbReference type="GO" id="GO:0005737">
    <property type="term" value="C:cytoplasm"/>
    <property type="evidence" value="ECO:0007669"/>
    <property type="project" value="UniProtKB-SubCell"/>
</dbReference>
<dbReference type="CDD" id="cd01992">
    <property type="entry name" value="TilS_N"/>
    <property type="match status" value="1"/>
</dbReference>
<evidence type="ECO:0000256" key="6">
    <source>
        <dbReference type="HAMAP-Rule" id="MF_01161"/>
    </source>
</evidence>
<dbReference type="InterPro" id="IPR012094">
    <property type="entry name" value="tRNA_Ile_lys_synt"/>
</dbReference>
<feature type="domain" description="tRNA(Ile)-lysidine/2-thiocytidine synthase N-terminal" evidence="7">
    <location>
        <begin position="19"/>
        <end position="198"/>
    </location>
</feature>
<dbReference type="SUPFAM" id="SSF52402">
    <property type="entry name" value="Adenine nucleotide alpha hydrolases-like"/>
    <property type="match status" value="1"/>
</dbReference>
<dbReference type="Gene3D" id="3.40.50.620">
    <property type="entry name" value="HUPs"/>
    <property type="match status" value="1"/>
</dbReference>
<dbReference type="AlphaFoldDB" id="A0AA47B359"/>
<comment type="subcellular location">
    <subcellularLocation>
        <location evidence="6">Cytoplasm</location>
    </subcellularLocation>
</comment>
<comment type="function">
    <text evidence="6">Ligates lysine onto the cytidine present at position 34 of the AUA codon-specific tRNA(Ile) that contains the anticodon CAU, in an ATP-dependent manner. Cytidine is converted to lysidine, thus changing the amino acid specificity of the tRNA from methionine to isoleucine.</text>
</comment>
<dbReference type="PANTHER" id="PTHR43033:SF1">
    <property type="entry name" value="TRNA(ILE)-LYSIDINE SYNTHASE-RELATED"/>
    <property type="match status" value="1"/>
</dbReference>
<keyword evidence="9" id="KW-1185">Reference proteome</keyword>
<dbReference type="GO" id="GO:0005524">
    <property type="term" value="F:ATP binding"/>
    <property type="evidence" value="ECO:0007669"/>
    <property type="project" value="UniProtKB-UniRule"/>
</dbReference>
<keyword evidence="3 6" id="KW-0547">Nucleotide-binding</keyword>
<dbReference type="NCBIfam" id="TIGR02432">
    <property type="entry name" value="lysidine_TilS_N"/>
    <property type="match status" value="1"/>
</dbReference>
<evidence type="ECO:0000256" key="3">
    <source>
        <dbReference type="ARBA" id="ARBA00022741"/>
    </source>
</evidence>
<dbReference type="HAMAP" id="MF_01161">
    <property type="entry name" value="tRNA_Ile_lys_synt"/>
    <property type="match status" value="1"/>
</dbReference>
<feature type="binding site" evidence="6">
    <location>
        <begin position="24"/>
        <end position="29"/>
    </location>
    <ligand>
        <name>ATP</name>
        <dbReference type="ChEBI" id="CHEBI:30616"/>
    </ligand>
</feature>
<dbReference type="InterPro" id="IPR012795">
    <property type="entry name" value="tRNA_Ile_lys_synt_N"/>
</dbReference>
<dbReference type="InterPro" id="IPR011063">
    <property type="entry name" value="TilS/TtcA_N"/>
</dbReference>
<keyword evidence="4 6" id="KW-0067">ATP-binding</keyword>
<evidence type="ECO:0000256" key="4">
    <source>
        <dbReference type="ARBA" id="ARBA00022840"/>
    </source>
</evidence>
<evidence type="ECO:0000256" key="5">
    <source>
        <dbReference type="ARBA" id="ARBA00048539"/>
    </source>
</evidence>
<comment type="domain">
    <text evidence="6">The N-terminal region contains the highly conserved SGGXDS motif, predicted to be a P-loop motif involved in ATP binding.</text>
</comment>
<organism evidence="8 9">
    <name type="scientific">Lactobacillus helsingborgensis</name>
    <dbReference type="NCBI Taxonomy" id="1218494"/>
    <lineage>
        <taxon>Bacteria</taxon>
        <taxon>Bacillati</taxon>
        <taxon>Bacillota</taxon>
        <taxon>Bacilli</taxon>
        <taxon>Lactobacillales</taxon>
        <taxon>Lactobacillaceae</taxon>
        <taxon>Lactobacillus</taxon>
    </lineage>
</organism>
<dbReference type="Pfam" id="PF01171">
    <property type="entry name" value="ATP_bind_3"/>
    <property type="match status" value="1"/>
</dbReference>
<protein>
    <recommendedName>
        <fullName evidence="6">tRNA(Ile)-lysidine synthase</fullName>
        <ecNumber evidence="6">6.3.4.19</ecNumber>
    </recommendedName>
    <alternativeName>
        <fullName evidence="6">tRNA(Ile)-2-lysyl-cytidine synthase</fullName>
    </alternativeName>
    <alternativeName>
        <fullName evidence="6">tRNA(Ile)-lysidine synthetase</fullName>
    </alternativeName>
</protein>
<evidence type="ECO:0000259" key="7">
    <source>
        <dbReference type="Pfam" id="PF01171"/>
    </source>
</evidence>
<dbReference type="Proteomes" id="UP001164557">
    <property type="component" value="Chromosome"/>
</dbReference>
<dbReference type="PANTHER" id="PTHR43033">
    <property type="entry name" value="TRNA(ILE)-LYSIDINE SYNTHASE-RELATED"/>
    <property type="match status" value="1"/>
</dbReference>
<evidence type="ECO:0000313" key="8">
    <source>
        <dbReference type="EMBL" id="UZX29281.1"/>
    </source>
</evidence>
<sequence>MQIDNFFKKHALPLTGKTLVVAVSGGPDSLALLNLLYELKSRYQFKLIAAHLDHKLRSDSFKEENVIAKYCQGKDIKVVNGYWPPKEHPNVGFEAAARKYRYHFLVQVLQENHGDYLLTAHHVDDLLENILLKFIRSGNPGEMNSLHAISSVNGFTLLRPLLTQKKADLLLYDQKKGIQYVIDQTNNDDDTLRNRLRHHVVPLLKQENPQITENAIRFNEQVSLLTELASQNFARIKRPEKYLGFVYRLRKDELKELTQGEQAAFWQNFIWETWHQRVNKYLANYTLLSYQDYFYLFKDLPALPTPKKVYLDHEFAFGQRHFFLSLTEHLSHRLIGKFFAPASANFSVGSIKTGTKLLLKNGDHVKSKKKFAESGIPNILRPYCLTIYDNNNVFFVEQTYCYQKIAAKQKCYFLYEDN</sequence>
<evidence type="ECO:0000256" key="1">
    <source>
        <dbReference type="ARBA" id="ARBA00022598"/>
    </source>
</evidence>
<dbReference type="RefSeq" id="WP_046327499.1">
    <property type="nucleotide sequence ID" value="NZ_CP084389.1"/>
</dbReference>
<dbReference type="InterPro" id="IPR014729">
    <property type="entry name" value="Rossmann-like_a/b/a_fold"/>
</dbReference>
<dbReference type="EMBL" id="CP084389">
    <property type="protein sequence ID" value="UZX29281.1"/>
    <property type="molecule type" value="Genomic_DNA"/>
</dbReference>